<dbReference type="RefSeq" id="WP_007016199.1">
    <property type="nucleotide sequence ID" value="NZ_AAQH01000006.1"/>
</dbReference>
<name>Q1N2S1_9GAMM</name>
<evidence type="ECO:0008006" key="4">
    <source>
        <dbReference type="Google" id="ProtNLM"/>
    </source>
</evidence>
<evidence type="ECO:0000256" key="1">
    <source>
        <dbReference type="SAM" id="SignalP"/>
    </source>
</evidence>
<accession>Q1N2S1</accession>
<proteinExistence type="predicted"/>
<dbReference type="Proteomes" id="UP000004263">
    <property type="component" value="Unassembled WGS sequence"/>
</dbReference>
<protein>
    <recommendedName>
        <fullName evidence="4">Lipoprotein</fullName>
    </recommendedName>
</protein>
<dbReference type="OrthoDB" id="325812at2"/>
<gene>
    <name evidence="2" type="ORF">RED65_06873</name>
</gene>
<reference evidence="2 3" key="1">
    <citation type="submission" date="2006-03" db="EMBL/GenBank/DDBJ databases">
        <authorList>
            <person name="Pinhassi J."/>
            <person name="Pedros-Alio C."/>
            <person name="Ferriera S."/>
            <person name="Johnson J."/>
            <person name="Kravitz S."/>
            <person name="Halpern A."/>
            <person name="Remington K."/>
            <person name="Beeson K."/>
            <person name="Tran B."/>
            <person name="Rogers Y.-H."/>
            <person name="Friedman R."/>
            <person name="Venter J.C."/>
        </authorList>
    </citation>
    <scope>NUCLEOTIDE SEQUENCE [LARGE SCALE GENOMIC DNA]</scope>
    <source>
        <strain evidence="2 3">RED65</strain>
    </source>
</reference>
<dbReference type="STRING" id="207949.RED65_06873"/>
<comment type="caution">
    <text evidence="2">The sequence shown here is derived from an EMBL/GenBank/DDBJ whole genome shotgun (WGS) entry which is preliminary data.</text>
</comment>
<dbReference type="EMBL" id="AAQH01000006">
    <property type="protein sequence ID" value="EAT12598.1"/>
    <property type="molecule type" value="Genomic_DNA"/>
</dbReference>
<dbReference type="HOGENOM" id="CLU_1431989_0_0_6"/>
<dbReference type="AlphaFoldDB" id="Q1N2S1"/>
<sequence>MIIKKLIAALFFTALLVSQGCTVFYKDLDQNYPQASGSIQTQPLSYRIDSLPVVASDDGIQAIEDTLKRSGLFQEMEKYYDDSIPDKGLYIHAEPLYKAPSIAAMGFGYLSFSTLTILPAWSNHDGYKVRFTIYEDGEKIKTVEYKRERFVAVWIALLPFSWINLFTSEEYDAFESITQEFVHELPAFM</sequence>
<organism evidence="2 3">
    <name type="scientific">Bermanella marisrubri</name>
    <dbReference type="NCBI Taxonomy" id="207949"/>
    <lineage>
        <taxon>Bacteria</taxon>
        <taxon>Pseudomonadati</taxon>
        <taxon>Pseudomonadota</taxon>
        <taxon>Gammaproteobacteria</taxon>
        <taxon>Oceanospirillales</taxon>
        <taxon>Oceanospirillaceae</taxon>
        <taxon>Bermanella</taxon>
    </lineage>
</organism>
<evidence type="ECO:0000313" key="3">
    <source>
        <dbReference type="Proteomes" id="UP000004263"/>
    </source>
</evidence>
<dbReference type="PROSITE" id="PS51257">
    <property type="entry name" value="PROKAR_LIPOPROTEIN"/>
    <property type="match status" value="1"/>
</dbReference>
<evidence type="ECO:0000313" key="2">
    <source>
        <dbReference type="EMBL" id="EAT12598.1"/>
    </source>
</evidence>
<feature type="chain" id="PRO_5004194518" description="Lipoprotein" evidence="1">
    <location>
        <begin position="21"/>
        <end position="189"/>
    </location>
</feature>
<keyword evidence="1" id="KW-0732">Signal</keyword>
<dbReference type="NCBIfam" id="NF047816">
    <property type="entry name" value="LIC12231_lipo"/>
    <property type="match status" value="1"/>
</dbReference>
<feature type="signal peptide" evidence="1">
    <location>
        <begin position="1"/>
        <end position="20"/>
    </location>
</feature>
<keyword evidence="3" id="KW-1185">Reference proteome</keyword>